<dbReference type="Pfam" id="PF00385">
    <property type="entry name" value="Chromo"/>
    <property type="match status" value="1"/>
</dbReference>
<evidence type="ECO:0000256" key="8">
    <source>
        <dbReference type="ARBA" id="ARBA00022801"/>
    </source>
</evidence>
<dbReference type="GO" id="GO:0004519">
    <property type="term" value="F:endonuclease activity"/>
    <property type="evidence" value="ECO:0007669"/>
    <property type="project" value="UniProtKB-KW"/>
</dbReference>
<keyword evidence="19" id="KW-1185">Reference proteome</keyword>
<dbReference type="InterPro" id="IPR043128">
    <property type="entry name" value="Rev_trsase/Diguanyl_cyclase"/>
</dbReference>
<dbReference type="Gene3D" id="3.30.70.270">
    <property type="match status" value="1"/>
</dbReference>
<evidence type="ECO:0000256" key="9">
    <source>
        <dbReference type="ARBA" id="ARBA00022842"/>
    </source>
</evidence>
<keyword evidence="11" id="KW-0695">RNA-directed DNA polymerase</keyword>
<organism evidence="18 19">
    <name type="scientific">Phytophthora fragariaefolia</name>
    <dbReference type="NCBI Taxonomy" id="1490495"/>
    <lineage>
        <taxon>Eukaryota</taxon>
        <taxon>Sar</taxon>
        <taxon>Stramenopiles</taxon>
        <taxon>Oomycota</taxon>
        <taxon>Peronosporomycetes</taxon>
        <taxon>Peronosporales</taxon>
        <taxon>Peronosporaceae</taxon>
        <taxon>Phytophthora</taxon>
    </lineage>
</organism>
<dbReference type="SUPFAM" id="SSF56672">
    <property type="entry name" value="DNA/RNA polymerases"/>
    <property type="match status" value="1"/>
</dbReference>
<dbReference type="PANTHER" id="PTHR37984:SF5">
    <property type="entry name" value="PROTEIN NYNRIN-LIKE"/>
    <property type="match status" value="1"/>
</dbReference>
<dbReference type="InterPro" id="IPR023780">
    <property type="entry name" value="Chromo_domain"/>
</dbReference>
<evidence type="ECO:0000313" key="18">
    <source>
        <dbReference type="EMBL" id="GMF43949.1"/>
    </source>
</evidence>
<proteinExistence type="predicted"/>
<dbReference type="InterPro" id="IPR000953">
    <property type="entry name" value="Chromo/chromo_shadow_dom"/>
</dbReference>
<comment type="caution">
    <text evidence="18">The sequence shown here is derived from an EMBL/GenBank/DDBJ whole genome shotgun (WGS) entry which is preliminary data.</text>
</comment>
<evidence type="ECO:0000256" key="13">
    <source>
        <dbReference type="ARBA" id="ARBA00023125"/>
    </source>
</evidence>
<feature type="domain" description="Chromo" evidence="16">
    <location>
        <begin position="1136"/>
        <end position="1194"/>
    </location>
</feature>
<reference evidence="18" key="1">
    <citation type="submission" date="2023-04" db="EMBL/GenBank/DDBJ databases">
        <title>Phytophthora fragariaefolia NBRC 109709.</title>
        <authorList>
            <person name="Ichikawa N."/>
            <person name="Sato H."/>
            <person name="Tonouchi N."/>
        </authorList>
    </citation>
    <scope>NUCLEOTIDE SEQUENCE</scope>
    <source>
        <strain evidence="18">NBRC 109709</strain>
    </source>
</reference>
<dbReference type="SMART" id="SM00298">
    <property type="entry name" value="CHROMO"/>
    <property type="match status" value="1"/>
</dbReference>
<evidence type="ECO:0000256" key="1">
    <source>
        <dbReference type="ARBA" id="ARBA00022670"/>
    </source>
</evidence>
<keyword evidence="12" id="KW-0239">DNA-directed DNA polymerase</keyword>
<dbReference type="CDD" id="cd00024">
    <property type="entry name" value="CD_CSD"/>
    <property type="match status" value="1"/>
</dbReference>
<dbReference type="Gene3D" id="1.10.340.70">
    <property type="match status" value="1"/>
</dbReference>
<evidence type="ECO:0000256" key="4">
    <source>
        <dbReference type="ARBA" id="ARBA00022722"/>
    </source>
</evidence>
<keyword evidence="2" id="KW-0808">Transferase</keyword>
<keyword evidence="7" id="KW-0255">Endonuclease</keyword>
<dbReference type="Pfam" id="PF00078">
    <property type="entry name" value="RVT_1"/>
    <property type="match status" value="1"/>
</dbReference>
<dbReference type="Gene3D" id="2.40.50.40">
    <property type="match status" value="1"/>
</dbReference>
<dbReference type="GO" id="GO:0004190">
    <property type="term" value="F:aspartic-type endopeptidase activity"/>
    <property type="evidence" value="ECO:0007669"/>
    <property type="project" value="UniProtKB-KW"/>
</dbReference>
<evidence type="ECO:0000259" key="17">
    <source>
        <dbReference type="PROSITE" id="PS50994"/>
    </source>
</evidence>
<dbReference type="Gene3D" id="2.40.70.10">
    <property type="entry name" value="Acid Proteases"/>
    <property type="match status" value="1"/>
</dbReference>
<evidence type="ECO:0000256" key="11">
    <source>
        <dbReference type="ARBA" id="ARBA00022918"/>
    </source>
</evidence>
<dbReference type="InterPro" id="IPR000477">
    <property type="entry name" value="RT_dom"/>
</dbReference>
<dbReference type="InterPro" id="IPR001584">
    <property type="entry name" value="Integrase_cat-core"/>
</dbReference>
<dbReference type="InterPro" id="IPR056924">
    <property type="entry name" value="SH3_Tf2-1"/>
</dbReference>
<evidence type="ECO:0000256" key="7">
    <source>
        <dbReference type="ARBA" id="ARBA00022759"/>
    </source>
</evidence>
<keyword evidence="5" id="KW-0479">Metal-binding</keyword>
<keyword evidence="1" id="KW-0645">Protease</keyword>
<dbReference type="InterPro" id="IPR041588">
    <property type="entry name" value="Integrase_H2C2"/>
</dbReference>
<keyword evidence="3" id="KW-0548">Nucleotidyltransferase</keyword>
<dbReference type="GO" id="GO:0003677">
    <property type="term" value="F:DNA binding"/>
    <property type="evidence" value="ECO:0007669"/>
    <property type="project" value="UniProtKB-KW"/>
</dbReference>
<dbReference type="EMBL" id="BSXT01001609">
    <property type="protein sequence ID" value="GMF43949.1"/>
    <property type="molecule type" value="Genomic_DNA"/>
</dbReference>
<dbReference type="SUPFAM" id="SSF54160">
    <property type="entry name" value="Chromo domain-like"/>
    <property type="match status" value="1"/>
</dbReference>
<name>A0A9W6XPJ9_9STRA</name>
<dbReference type="Pfam" id="PF17921">
    <property type="entry name" value="Integrase_H2C2"/>
    <property type="match status" value="1"/>
</dbReference>
<keyword evidence="8" id="KW-0378">Hydrolase</keyword>
<dbReference type="Pfam" id="PF13975">
    <property type="entry name" value="gag-asp_proteas"/>
    <property type="match status" value="1"/>
</dbReference>
<keyword evidence="14" id="KW-0233">DNA recombination</keyword>
<dbReference type="InterPro" id="IPR016197">
    <property type="entry name" value="Chromo-like_dom_sf"/>
</dbReference>
<dbReference type="Gene3D" id="3.30.420.10">
    <property type="entry name" value="Ribonuclease H-like superfamily/Ribonuclease H"/>
    <property type="match status" value="1"/>
</dbReference>
<dbReference type="Gene3D" id="3.10.10.10">
    <property type="entry name" value="HIV Type 1 Reverse Transcriptase, subunit A, domain 1"/>
    <property type="match status" value="2"/>
</dbReference>
<evidence type="ECO:0000256" key="5">
    <source>
        <dbReference type="ARBA" id="ARBA00022723"/>
    </source>
</evidence>
<evidence type="ECO:0000259" key="16">
    <source>
        <dbReference type="PROSITE" id="PS50013"/>
    </source>
</evidence>
<dbReference type="PROSITE" id="PS50013">
    <property type="entry name" value="CHROMO_2"/>
    <property type="match status" value="1"/>
</dbReference>
<dbReference type="CDD" id="cd01647">
    <property type="entry name" value="RT_LTR"/>
    <property type="match status" value="1"/>
</dbReference>
<dbReference type="GO" id="GO:0006508">
    <property type="term" value="P:proteolysis"/>
    <property type="evidence" value="ECO:0007669"/>
    <property type="project" value="UniProtKB-KW"/>
</dbReference>
<dbReference type="OrthoDB" id="775972at2759"/>
<evidence type="ECO:0000313" key="19">
    <source>
        <dbReference type="Proteomes" id="UP001165121"/>
    </source>
</evidence>
<dbReference type="Pfam" id="PF16588">
    <property type="entry name" value="zf-C2H2_10"/>
    <property type="match status" value="1"/>
</dbReference>
<dbReference type="CDD" id="cd00303">
    <property type="entry name" value="retropepsin_like"/>
    <property type="match status" value="1"/>
</dbReference>
<feature type="domain" description="Integrase catalytic" evidence="17">
    <location>
        <begin position="824"/>
        <end position="988"/>
    </location>
</feature>
<evidence type="ECO:0000256" key="15">
    <source>
        <dbReference type="SAM" id="MobiDB-lite"/>
    </source>
</evidence>
<dbReference type="GO" id="GO:0015074">
    <property type="term" value="P:DNA integration"/>
    <property type="evidence" value="ECO:0007669"/>
    <property type="project" value="UniProtKB-KW"/>
</dbReference>
<dbReference type="PROSITE" id="PS50994">
    <property type="entry name" value="INTEGRASE"/>
    <property type="match status" value="1"/>
</dbReference>
<evidence type="ECO:0000256" key="2">
    <source>
        <dbReference type="ARBA" id="ARBA00022679"/>
    </source>
</evidence>
<gene>
    <name evidence="18" type="ORF">Pfra01_001509600</name>
</gene>
<evidence type="ECO:0000256" key="10">
    <source>
        <dbReference type="ARBA" id="ARBA00022908"/>
    </source>
</evidence>
<dbReference type="SUPFAM" id="SSF53098">
    <property type="entry name" value="Ribonuclease H-like"/>
    <property type="match status" value="1"/>
</dbReference>
<feature type="compositionally biased region" description="Polar residues" evidence="15">
    <location>
        <begin position="128"/>
        <end position="142"/>
    </location>
</feature>
<feature type="region of interest" description="Disordered" evidence="15">
    <location>
        <begin position="100"/>
        <end position="145"/>
    </location>
</feature>
<dbReference type="InterPro" id="IPR050951">
    <property type="entry name" value="Retrovirus_Pol_polyprotein"/>
</dbReference>
<accession>A0A9W6XPJ9</accession>
<dbReference type="InterPro" id="IPR021109">
    <property type="entry name" value="Peptidase_aspartic_dom_sf"/>
</dbReference>
<keyword evidence="13" id="KW-0238">DNA-binding</keyword>
<protein>
    <submittedName>
        <fullName evidence="18">Unnamed protein product</fullName>
    </submittedName>
</protein>
<dbReference type="PANTHER" id="PTHR37984">
    <property type="entry name" value="PROTEIN CBG26694"/>
    <property type="match status" value="1"/>
</dbReference>
<dbReference type="GO" id="GO:0003887">
    <property type="term" value="F:DNA-directed DNA polymerase activity"/>
    <property type="evidence" value="ECO:0007669"/>
    <property type="project" value="UniProtKB-KW"/>
</dbReference>
<dbReference type="Pfam" id="PF24626">
    <property type="entry name" value="SH3_Tf2-1"/>
    <property type="match status" value="1"/>
</dbReference>
<evidence type="ECO:0000256" key="12">
    <source>
        <dbReference type="ARBA" id="ARBA00022932"/>
    </source>
</evidence>
<dbReference type="GO" id="GO:0046872">
    <property type="term" value="F:metal ion binding"/>
    <property type="evidence" value="ECO:0007669"/>
    <property type="project" value="UniProtKB-KW"/>
</dbReference>
<keyword evidence="9" id="KW-0460">Magnesium</keyword>
<keyword evidence="10" id="KW-0229">DNA integration</keyword>
<keyword evidence="6" id="KW-0064">Aspartyl protease</keyword>
<dbReference type="Proteomes" id="UP001165121">
    <property type="component" value="Unassembled WGS sequence"/>
</dbReference>
<keyword evidence="4" id="KW-0540">Nuclease</keyword>
<dbReference type="AlphaFoldDB" id="A0A9W6XPJ9"/>
<sequence length="1196" mass="136483">MQATQRRCEVRRLSSSTQSSQISHKVLSKLHNLRWSGAQQAYTTKFLHLISQLDCELPEVVKRWFYQQNLRPETSAFVSQNVPSTLQEVIELAQRFEDARAATPGSNAKKEQGEQKPPGKNAALKKNSGGQNSTQQKPSYGTKSGDKLTCSYCDKTGHSEANCFKKKAAASGQLHYQDEDAVPPTRRNKIYGYLCQGGRVVDASVSIFVNSGASFNAIAPEVAANLKLKVTTLQGPLRVKLGGGQRVGIPRRTTTITVSMEGFPEYATEVFVMEIPEGKNVLLGFTWLEDVNPDIDWAHDYVSSVGETKVISHRQFRRMHHDKDAFCFAVRICEDTSDKAARQLSQGWEQLRGRPEEAVVVKYKNTVFRAELPSVTPQRSVDVEAEVELSDDTPVARKQFRLSDEMKEAIRAWTLEMLEAGIIRPSKSPYCAPTFCVKKAVGWRIVHDFRGINSKRLRLREKDIQYTAFSTPDGQYEYLVTPMGLACSPSAFNRMMQQVFSDQRSFCRAYFDDLFVFTKTTSLEDHLEALDKVLKRCEEQQLYIKLEKCTFCASEIPCLGDFFGRDGVQMDPDKCRVIREWPLPRTRRQLQSFIGTCVYSILEQKTCSQRLARWLNELGSYRPLFRWIPGTSNVVTDAISRNPAFEPAESAQHVSLASLLQQLTSQHDEPTADETYSHYMAARPSIAQQCIRLYPQDSTYGLLDAHLSTRIDPSTPPPVEVPRQLRANLRHFVIEDGLLYYQPNADLPRRLCVPDDVDLRNAILFEHHDSATSGHSGYLKTLMALQERFYWPRMDRAARRYVASCKMCQRIKVSQRKAAGLLHPLEVPTNRWRHITMDFVTGLPCGRRSTRDAIMVVVDRLTKRAHFILATTTCTAKEAARLFCDHYQRLHGLPLSIVSDRDFKVTSKFRSELMSFRRTQLQLSAAFRPETDGQTEKTNHFVADYLRAFVNACHDDWDEMLSLAVFAYNARVHSSIGMAPFTAELGYIPRSAADLASPSLRGRRPYAVKFVEHQKVLLQQCKDMLEKSQATMKYFHDRNRPTYQFAEGDQVLLDTSNLDLHHLGTTGKRKLAPRFIGPYPVVKPTTPDTYQLGLPPGLRLHDEFHVSYLRPYVFDSNPRRLNNVPQLITREGYEGLQVQAILQRRVRKGKVEFKVRWYGRDNKDSWEPEDNLEQAGGLIERFHLTQPHRSTRQRSM</sequence>
<dbReference type="FunFam" id="1.10.340.70:FF:000001">
    <property type="entry name" value="Retrovirus-related Pol polyprotein from transposon gypsy-like Protein"/>
    <property type="match status" value="1"/>
</dbReference>
<dbReference type="InterPro" id="IPR036397">
    <property type="entry name" value="RNaseH_sf"/>
</dbReference>
<dbReference type="InterPro" id="IPR043502">
    <property type="entry name" value="DNA/RNA_pol_sf"/>
</dbReference>
<dbReference type="InterPro" id="IPR012337">
    <property type="entry name" value="RNaseH-like_sf"/>
</dbReference>
<dbReference type="GO" id="GO:0003964">
    <property type="term" value="F:RNA-directed DNA polymerase activity"/>
    <property type="evidence" value="ECO:0007669"/>
    <property type="project" value="UniProtKB-KW"/>
</dbReference>
<evidence type="ECO:0000256" key="3">
    <source>
        <dbReference type="ARBA" id="ARBA00022695"/>
    </source>
</evidence>
<evidence type="ECO:0000256" key="6">
    <source>
        <dbReference type="ARBA" id="ARBA00022750"/>
    </source>
</evidence>
<evidence type="ECO:0000256" key="14">
    <source>
        <dbReference type="ARBA" id="ARBA00023172"/>
    </source>
</evidence>
<dbReference type="GO" id="GO:0006310">
    <property type="term" value="P:DNA recombination"/>
    <property type="evidence" value="ECO:0007669"/>
    <property type="project" value="UniProtKB-KW"/>
</dbReference>